<evidence type="ECO:0000313" key="8">
    <source>
        <dbReference type="Proteomes" id="UP000637002"/>
    </source>
</evidence>
<gene>
    <name evidence="7" type="primary">exoF2</name>
    <name evidence="7" type="ORF">GCM10010994_33580</name>
</gene>
<feature type="domain" description="Polysaccharide export protein N-terminal" evidence="4">
    <location>
        <begin position="28"/>
        <end position="114"/>
    </location>
</feature>
<dbReference type="Pfam" id="PF02563">
    <property type="entry name" value="Poly_export"/>
    <property type="match status" value="1"/>
</dbReference>
<evidence type="ECO:0000313" key="7">
    <source>
        <dbReference type="EMBL" id="GGC72452.1"/>
    </source>
</evidence>
<dbReference type="InterPro" id="IPR019554">
    <property type="entry name" value="Soluble_ligand-bd"/>
</dbReference>
<feature type="domain" description="Soluble ligand binding" evidence="5">
    <location>
        <begin position="120"/>
        <end position="158"/>
    </location>
</feature>
<reference evidence="7" key="2">
    <citation type="submission" date="2020-09" db="EMBL/GenBank/DDBJ databases">
        <authorList>
            <person name="Sun Q."/>
            <person name="Zhou Y."/>
        </authorList>
    </citation>
    <scope>NUCLEOTIDE SEQUENCE</scope>
    <source>
        <strain evidence="7">CGMCC 1.12919</strain>
    </source>
</reference>
<dbReference type="GO" id="GO:0015159">
    <property type="term" value="F:polysaccharide transmembrane transporter activity"/>
    <property type="evidence" value="ECO:0007669"/>
    <property type="project" value="InterPro"/>
</dbReference>
<accession>A0A916XGT5</accession>
<evidence type="ECO:0000259" key="4">
    <source>
        <dbReference type="Pfam" id="PF02563"/>
    </source>
</evidence>
<feature type="region of interest" description="Disordered" evidence="2">
    <location>
        <begin position="412"/>
        <end position="437"/>
    </location>
</feature>
<dbReference type="Gene3D" id="3.30.1950.10">
    <property type="entry name" value="wza like domain"/>
    <property type="match status" value="1"/>
</dbReference>
<proteinExistence type="predicted"/>
<dbReference type="Pfam" id="PF10531">
    <property type="entry name" value="SLBB"/>
    <property type="match status" value="1"/>
</dbReference>
<dbReference type="Proteomes" id="UP000637002">
    <property type="component" value="Unassembled WGS sequence"/>
</dbReference>
<evidence type="ECO:0000259" key="5">
    <source>
        <dbReference type="Pfam" id="PF10531"/>
    </source>
</evidence>
<dbReference type="PANTHER" id="PTHR33619:SF3">
    <property type="entry name" value="POLYSACCHARIDE EXPORT PROTEIN GFCE-RELATED"/>
    <property type="match status" value="1"/>
</dbReference>
<evidence type="ECO:0000259" key="6">
    <source>
        <dbReference type="Pfam" id="PF25994"/>
    </source>
</evidence>
<feature type="signal peptide" evidence="3">
    <location>
        <begin position="1"/>
        <end position="28"/>
    </location>
</feature>
<dbReference type="PANTHER" id="PTHR33619">
    <property type="entry name" value="POLYSACCHARIDE EXPORT PROTEIN GFCE-RELATED"/>
    <property type="match status" value="1"/>
</dbReference>
<evidence type="ECO:0000256" key="3">
    <source>
        <dbReference type="SAM" id="SignalP"/>
    </source>
</evidence>
<dbReference type="Pfam" id="PF25994">
    <property type="entry name" value="HH_AprE"/>
    <property type="match status" value="1"/>
</dbReference>
<feature type="compositionally biased region" description="Polar residues" evidence="2">
    <location>
        <begin position="427"/>
        <end position="437"/>
    </location>
</feature>
<feature type="chain" id="PRO_5038139554" evidence="3">
    <location>
        <begin position="29"/>
        <end position="437"/>
    </location>
</feature>
<feature type="domain" description="AprE-like long alpha-helical hairpin" evidence="6">
    <location>
        <begin position="164"/>
        <end position="349"/>
    </location>
</feature>
<dbReference type="AlphaFoldDB" id="A0A916XGT5"/>
<dbReference type="InterPro" id="IPR003715">
    <property type="entry name" value="Poly_export_N"/>
</dbReference>
<protein>
    <submittedName>
        <fullName evidence="7">Sugar ABC transporter substrate-binding protein</fullName>
    </submittedName>
</protein>
<name>A0A916XGT5_9HYPH</name>
<sequence>MRIPLPKPLRVIAALAAFTIASVPLARAAESYTLGPQDKLRIKVYEWRASQDKLVEWEGLNDEFIVAANGTISLPLVGEVMATGKTPSEVASAIGQRLQRRMNLVQPPDTNVDVILYRPVYVVGDVTKPGDFPFRPGLTVLQAVSLAGGVLRTSDLARDALTTQGELASTALQRDGLIARQARLKSEAAGGDAVTFPQALLARRSAPQIAALLDQEVSIFKTRAEAYRTQTNALSALKSYLEKEVTSLVAQMETETTQAALINKELEGISSLVAKGLAAAPRQYALERAKAEMQGARLRLEASMLRAHQEISKADISLLELKNKREGDVAIEIRETDQKLQELRNRTRVTEGILNQMGPLVDGGPRRPEPSFTILRAGQPDAAPVAASDASAVQPGDTIKVILPTYDIRQTGEAVDSADTPAPGSTPVASAKSSASN</sequence>
<dbReference type="EMBL" id="BMGG01000006">
    <property type="protein sequence ID" value="GGC72452.1"/>
    <property type="molecule type" value="Genomic_DNA"/>
</dbReference>
<dbReference type="InterPro" id="IPR058781">
    <property type="entry name" value="HH_AprE-like"/>
</dbReference>
<organism evidence="7 8">
    <name type="scientific">Chelatococcus reniformis</name>
    <dbReference type="NCBI Taxonomy" id="1494448"/>
    <lineage>
        <taxon>Bacteria</taxon>
        <taxon>Pseudomonadati</taxon>
        <taxon>Pseudomonadota</taxon>
        <taxon>Alphaproteobacteria</taxon>
        <taxon>Hyphomicrobiales</taxon>
        <taxon>Chelatococcaceae</taxon>
        <taxon>Chelatococcus</taxon>
    </lineage>
</organism>
<evidence type="ECO:0000256" key="1">
    <source>
        <dbReference type="ARBA" id="ARBA00022729"/>
    </source>
</evidence>
<evidence type="ECO:0000256" key="2">
    <source>
        <dbReference type="SAM" id="MobiDB-lite"/>
    </source>
</evidence>
<reference evidence="7" key="1">
    <citation type="journal article" date="2014" name="Int. J. Syst. Evol. Microbiol.">
        <title>Complete genome sequence of Corynebacterium casei LMG S-19264T (=DSM 44701T), isolated from a smear-ripened cheese.</title>
        <authorList>
            <consortium name="US DOE Joint Genome Institute (JGI-PGF)"/>
            <person name="Walter F."/>
            <person name="Albersmeier A."/>
            <person name="Kalinowski J."/>
            <person name="Ruckert C."/>
        </authorList>
    </citation>
    <scope>NUCLEOTIDE SEQUENCE</scope>
    <source>
        <strain evidence="7">CGMCC 1.12919</strain>
    </source>
</reference>
<keyword evidence="1 3" id="KW-0732">Signal</keyword>
<dbReference type="InterPro" id="IPR049712">
    <property type="entry name" value="Poly_export"/>
</dbReference>
<keyword evidence="8" id="KW-1185">Reference proteome</keyword>
<comment type="caution">
    <text evidence="7">The sequence shown here is derived from an EMBL/GenBank/DDBJ whole genome shotgun (WGS) entry which is preliminary data.</text>
</comment>
<dbReference type="Gene3D" id="3.10.560.10">
    <property type="entry name" value="Outer membrane lipoprotein wza domain like"/>
    <property type="match status" value="1"/>
</dbReference>